<dbReference type="Pfam" id="PF13808">
    <property type="entry name" value="DDE_Tnp_1_assoc"/>
    <property type="match status" value="1"/>
</dbReference>
<dbReference type="Proteomes" id="UP001152658">
    <property type="component" value="Unassembled WGS sequence"/>
</dbReference>
<reference evidence="3" key="1">
    <citation type="submission" date="2022-06" db="EMBL/GenBank/DDBJ databases">
        <authorList>
            <person name="Goudenege D."/>
            <person name="Le Roux F."/>
        </authorList>
    </citation>
    <scope>NUCLEOTIDE SEQUENCE</scope>
    <source>
        <strain evidence="3">12-063</strain>
    </source>
</reference>
<dbReference type="InterPro" id="IPR047647">
    <property type="entry name" value="ISAs1_transpos"/>
</dbReference>
<dbReference type="RefSeq" id="WP_168786429.1">
    <property type="nucleotide sequence ID" value="NZ_CALYLF010000108.1"/>
</dbReference>
<organism evidence="3 4">
    <name type="scientific">Vibrio aestuarianus</name>
    <dbReference type="NCBI Taxonomy" id="28171"/>
    <lineage>
        <taxon>Bacteria</taxon>
        <taxon>Pseudomonadati</taxon>
        <taxon>Pseudomonadota</taxon>
        <taxon>Gammaproteobacteria</taxon>
        <taxon>Vibrionales</taxon>
        <taxon>Vibrionaceae</taxon>
        <taxon>Vibrio</taxon>
    </lineage>
</organism>
<feature type="domain" description="H repeat-associated protein N-terminal" evidence="2">
    <location>
        <begin position="4"/>
        <end position="91"/>
    </location>
</feature>
<dbReference type="EMBL" id="CALYLK010000112">
    <property type="protein sequence ID" value="CAH8208108.1"/>
    <property type="molecule type" value="Genomic_DNA"/>
</dbReference>
<evidence type="ECO:0000259" key="1">
    <source>
        <dbReference type="Pfam" id="PF01609"/>
    </source>
</evidence>
<dbReference type="NCBIfam" id="NF033564">
    <property type="entry name" value="transpos_ISAs1"/>
    <property type="match status" value="1"/>
</dbReference>
<proteinExistence type="predicted"/>
<evidence type="ECO:0000313" key="4">
    <source>
        <dbReference type="Proteomes" id="UP001152658"/>
    </source>
</evidence>
<feature type="domain" description="Transposase IS4-like" evidence="1">
    <location>
        <begin position="98"/>
        <end position="334"/>
    </location>
</feature>
<name>A0ABN8TMI1_9VIBR</name>
<evidence type="ECO:0000259" key="2">
    <source>
        <dbReference type="Pfam" id="PF13808"/>
    </source>
</evidence>
<dbReference type="InterPro" id="IPR002559">
    <property type="entry name" value="Transposase_11"/>
</dbReference>
<accession>A0ABN8TMI1</accession>
<gene>
    <name evidence="3" type="ORF">VAE063_730001</name>
</gene>
<dbReference type="InterPro" id="IPR032806">
    <property type="entry name" value="YbfD_N"/>
</dbReference>
<sequence>MSLLDHLSVVEDTRSDINQKHDLIDVIFLVISAIAAGCEGWQDIESYGEHKEDWLKKYRPFKNGIPRRHTIARILASVVTDTLLEALALWINEQRTEQGKPIIAFDGKVLRGAYRNNKKSAVQLVTAYDVERGLVLCQKPTATKNGELSIVRQLLDMIDVKGSVVTVDALHCQRDTLEKIAEKKAHVVVQVKNNQPKLREAVVSQFQAVFDAKKEKIVTEVKQEQHGRKEERYVFQLKAKLPEELAAKWPTVRSIIAVERHRTIKGKGSVDTSYYISSMAPKHKMLGHYIRQHWRIENSQHYILDVVFKEDSNRIVMEDAVENIALFRRFVLNLLKQCDCGARSQKLKLKKAGWSDDYRAQVFFGL</sequence>
<comment type="caution">
    <text evidence="3">The sequence shown here is derived from an EMBL/GenBank/DDBJ whole genome shotgun (WGS) entry which is preliminary data.</text>
</comment>
<dbReference type="PANTHER" id="PTHR30298">
    <property type="entry name" value="H REPEAT-ASSOCIATED PREDICTED TRANSPOSASE"/>
    <property type="match status" value="1"/>
</dbReference>
<dbReference type="Pfam" id="PF01609">
    <property type="entry name" value="DDE_Tnp_1"/>
    <property type="match status" value="1"/>
</dbReference>
<keyword evidence="4" id="KW-1185">Reference proteome</keyword>
<dbReference type="PANTHER" id="PTHR30298:SF0">
    <property type="entry name" value="PROTEIN YBFL-RELATED"/>
    <property type="match status" value="1"/>
</dbReference>
<protein>
    <submittedName>
        <fullName evidence="3">Transposase</fullName>
    </submittedName>
</protein>
<dbReference type="InterPro" id="IPR051698">
    <property type="entry name" value="Transposase_11-like"/>
</dbReference>
<evidence type="ECO:0000313" key="3">
    <source>
        <dbReference type="EMBL" id="CAH8208108.1"/>
    </source>
</evidence>